<gene>
    <name evidence="1" type="ORF">G2W53_016303</name>
</gene>
<name>A0A834WQ33_9FABA</name>
<accession>A0A834WQ33</accession>
<dbReference type="AlphaFoldDB" id="A0A834WQ33"/>
<organism evidence="1 2">
    <name type="scientific">Senna tora</name>
    <dbReference type="NCBI Taxonomy" id="362788"/>
    <lineage>
        <taxon>Eukaryota</taxon>
        <taxon>Viridiplantae</taxon>
        <taxon>Streptophyta</taxon>
        <taxon>Embryophyta</taxon>
        <taxon>Tracheophyta</taxon>
        <taxon>Spermatophyta</taxon>
        <taxon>Magnoliopsida</taxon>
        <taxon>eudicotyledons</taxon>
        <taxon>Gunneridae</taxon>
        <taxon>Pentapetalae</taxon>
        <taxon>rosids</taxon>
        <taxon>fabids</taxon>
        <taxon>Fabales</taxon>
        <taxon>Fabaceae</taxon>
        <taxon>Caesalpinioideae</taxon>
        <taxon>Cassia clade</taxon>
        <taxon>Senna</taxon>
    </lineage>
</organism>
<dbReference type="EMBL" id="JAAIUW010000006">
    <property type="protein sequence ID" value="KAF7825139.1"/>
    <property type="molecule type" value="Genomic_DNA"/>
</dbReference>
<proteinExistence type="predicted"/>
<protein>
    <submittedName>
        <fullName evidence="1">Retrovirus-related Pol polyprotein from transposon TNT 1-94</fullName>
    </submittedName>
</protein>
<reference evidence="1" key="1">
    <citation type="submission" date="2020-09" db="EMBL/GenBank/DDBJ databases">
        <title>Genome-Enabled Discovery of Anthraquinone Biosynthesis in Senna tora.</title>
        <authorList>
            <person name="Kang S.-H."/>
            <person name="Pandey R.P."/>
            <person name="Lee C.-M."/>
            <person name="Sim J.-S."/>
            <person name="Jeong J.-T."/>
            <person name="Choi B.-S."/>
            <person name="Jung M."/>
            <person name="Ginzburg D."/>
            <person name="Zhao K."/>
            <person name="Won S.Y."/>
            <person name="Oh T.-J."/>
            <person name="Yu Y."/>
            <person name="Kim N.-H."/>
            <person name="Lee O.R."/>
            <person name="Lee T.-H."/>
            <person name="Bashyal P."/>
            <person name="Kim T.-S."/>
            <person name="Lee W.-H."/>
            <person name="Kawkins C."/>
            <person name="Kim C.-K."/>
            <person name="Kim J.S."/>
            <person name="Ahn B.O."/>
            <person name="Rhee S.Y."/>
            <person name="Sohng J.K."/>
        </authorList>
    </citation>
    <scope>NUCLEOTIDE SEQUENCE</scope>
    <source>
        <tissue evidence="1">Leaf</tissue>
    </source>
</reference>
<evidence type="ECO:0000313" key="2">
    <source>
        <dbReference type="Proteomes" id="UP000634136"/>
    </source>
</evidence>
<dbReference type="OrthoDB" id="1435198at2759"/>
<dbReference type="PANTHER" id="PTHR34222">
    <property type="entry name" value="GAG_PRE-INTEGRS DOMAIN-CONTAINING PROTEIN"/>
    <property type="match status" value="1"/>
</dbReference>
<dbReference type="PANTHER" id="PTHR34222:SF28">
    <property type="entry name" value="CCHC-TYPE DOMAIN-CONTAINING PROTEIN"/>
    <property type="match status" value="1"/>
</dbReference>
<keyword evidence="2" id="KW-1185">Reference proteome</keyword>
<comment type="caution">
    <text evidence="1">The sequence shown here is derived from an EMBL/GenBank/DDBJ whole genome shotgun (WGS) entry which is preliminary data.</text>
</comment>
<sequence length="84" mass="9789">MEYYGKLKRIWDELENFKKLPTCKCGKCTCELKAIFEKCREEDKVHLFLMGLDASVFGTLRSTILALEPLPDLNKVYSLLIQEE</sequence>
<evidence type="ECO:0000313" key="1">
    <source>
        <dbReference type="EMBL" id="KAF7825139.1"/>
    </source>
</evidence>
<dbReference type="Proteomes" id="UP000634136">
    <property type="component" value="Unassembled WGS sequence"/>
</dbReference>